<gene>
    <name evidence="1" type="ORF">EPA93_46315</name>
</gene>
<keyword evidence="2" id="KW-1185">Reference proteome</keyword>
<protein>
    <submittedName>
        <fullName evidence="1">Uncharacterized protein</fullName>
    </submittedName>
</protein>
<proteinExistence type="predicted"/>
<organism evidence="1 2">
    <name type="scientific">Ktedonosporobacter rubrisoli</name>
    <dbReference type="NCBI Taxonomy" id="2509675"/>
    <lineage>
        <taxon>Bacteria</taxon>
        <taxon>Bacillati</taxon>
        <taxon>Chloroflexota</taxon>
        <taxon>Ktedonobacteria</taxon>
        <taxon>Ktedonobacterales</taxon>
        <taxon>Ktedonosporobacteraceae</taxon>
        <taxon>Ktedonosporobacter</taxon>
    </lineage>
</organism>
<evidence type="ECO:0000313" key="2">
    <source>
        <dbReference type="Proteomes" id="UP000290365"/>
    </source>
</evidence>
<evidence type="ECO:0000313" key="1">
    <source>
        <dbReference type="EMBL" id="QBD82988.1"/>
    </source>
</evidence>
<dbReference type="RefSeq" id="WP_129894056.1">
    <property type="nucleotide sequence ID" value="NZ_CP035758.1"/>
</dbReference>
<accession>A0A4P6K3Y5</accession>
<dbReference type="KEGG" id="kbs:EPA93_46315"/>
<name>A0A4P6K3Y5_KTERU</name>
<dbReference type="Proteomes" id="UP000290365">
    <property type="component" value="Chromosome"/>
</dbReference>
<dbReference type="AlphaFoldDB" id="A0A4P6K3Y5"/>
<sequence>MLTQELKEELQQLEVRIGEEFRLLKVDTFEIEDFEVEDLAVNVAQDSNTYCSTSTCCSTSSGFCI</sequence>
<dbReference type="EMBL" id="CP035758">
    <property type="protein sequence ID" value="QBD82988.1"/>
    <property type="molecule type" value="Genomic_DNA"/>
</dbReference>
<reference evidence="1 2" key="1">
    <citation type="submission" date="2019-01" db="EMBL/GenBank/DDBJ databases">
        <title>Ktedonosporobacter rubrisoli SCAWS-G2.</title>
        <authorList>
            <person name="Huang Y."/>
            <person name="Yan B."/>
        </authorList>
    </citation>
    <scope>NUCLEOTIDE SEQUENCE [LARGE SCALE GENOMIC DNA]</scope>
    <source>
        <strain evidence="1 2">SCAWS-G2</strain>
    </source>
</reference>